<reference evidence="4" key="3">
    <citation type="journal article" date="2017" name="Nature">
        <title>Genome sequence of the progenitor of the wheat D genome Aegilops tauschii.</title>
        <authorList>
            <person name="Luo M.C."/>
            <person name="Gu Y.Q."/>
            <person name="Puiu D."/>
            <person name="Wang H."/>
            <person name="Twardziok S.O."/>
            <person name="Deal K.R."/>
            <person name="Huo N."/>
            <person name="Zhu T."/>
            <person name="Wang L."/>
            <person name="Wang Y."/>
            <person name="McGuire P.E."/>
            <person name="Liu S."/>
            <person name="Long H."/>
            <person name="Ramasamy R.K."/>
            <person name="Rodriguez J.C."/>
            <person name="Van S.L."/>
            <person name="Yuan L."/>
            <person name="Wang Z."/>
            <person name="Xia Z."/>
            <person name="Xiao L."/>
            <person name="Anderson O.D."/>
            <person name="Ouyang S."/>
            <person name="Liang Y."/>
            <person name="Zimin A.V."/>
            <person name="Pertea G."/>
            <person name="Qi P."/>
            <person name="Bennetzen J.L."/>
            <person name="Dai X."/>
            <person name="Dawson M.W."/>
            <person name="Muller H.G."/>
            <person name="Kugler K."/>
            <person name="Rivarola-Duarte L."/>
            <person name="Spannagl M."/>
            <person name="Mayer K.F.X."/>
            <person name="Lu F.H."/>
            <person name="Bevan M.W."/>
            <person name="Leroy P."/>
            <person name="Li P."/>
            <person name="You F.M."/>
            <person name="Sun Q."/>
            <person name="Liu Z."/>
            <person name="Lyons E."/>
            <person name="Wicker T."/>
            <person name="Salzberg S.L."/>
            <person name="Devos K.M."/>
            <person name="Dvorak J."/>
        </authorList>
    </citation>
    <scope>NUCLEOTIDE SEQUENCE [LARGE SCALE GENOMIC DNA]</scope>
    <source>
        <strain evidence="4">cv. AL8/78</strain>
    </source>
</reference>
<dbReference type="GO" id="GO:0016878">
    <property type="term" value="F:acid-thiol ligase activity"/>
    <property type="evidence" value="ECO:0007669"/>
    <property type="project" value="UniProtKB-ARBA"/>
</dbReference>
<protein>
    <recommendedName>
        <fullName evidence="6">AMP-binding enzyme C-terminal domain-containing protein</fullName>
    </recommendedName>
</protein>
<dbReference type="PANTHER" id="PTHR24096">
    <property type="entry name" value="LONG-CHAIN-FATTY-ACID--COA LIGASE"/>
    <property type="match status" value="1"/>
</dbReference>
<dbReference type="SUPFAM" id="SSF56801">
    <property type="entry name" value="Acetyl-CoA synthetase-like"/>
    <property type="match status" value="1"/>
</dbReference>
<organism evidence="4 5">
    <name type="scientific">Aegilops tauschii subsp. strangulata</name>
    <name type="common">Goatgrass</name>
    <dbReference type="NCBI Taxonomy" id="200361"/>
    <lineage>
        <taxon>Eukaryota</taxon>
        <taxon>Viridiplantae</taxon>
        <taxon>Streptophyta</taxon>
        <taxon>Embryophyta</taxon>
        <taxon>Tracheophyta</taxon>
        <taxon>Spermatophyta</taxon>
        <taxon>Magnoliopsida</taxon>
        <taxon>Liliopsida</taxon>
        <taxon>Poales</taxon>
        <taxon>Poaceae</taxon>
        <taxon>BOP clade</taxon>
        <taxon>Pooideae</taxon>
        <taxon>Triticodae</taxon>
        <taxon>Triticeae</taxon>
        <taxon>Triticinae</taxon>
        <taxon>Aegilops</taxon>
    </lineage>
</organism>
<evidence type="ECO:0000256" key="2">
    <source>
        <dbReference type="ARBA" id="ARBA00022741"/>
    </source>
</evidence>
<name>A0A453ISH3_AEGTS</name>
<keyword evidence="1" id="KW-0436">Ligase</keyword>
<evidence type="ECO:0000256" key="1">
    <source>
        <dbReference type="ARBA" id="ARBA00022598"/>
    </source>
</evidence>
<dbReference type="InterPro" id="IPR045851">
    <property type="entry name" value="AMP-bd_C_sf"/>
</dbReference>
<accession>A0A453ISH3</accession>
<reference evidence="5" key="2">
    <citation type="journal article" date="2017" name="Nat. Plants">
        <title>The Aegilops tauschii genome reveals multiple impacts of transposons.</title>
        <authorList>
            <person name="Zhao G."/>
            <person name="Zou C."/>
            <person name="Li K."/>
            <person name="Wang K."/>
            <person name="Li T."/>
            <person name="Gao L."/>
            <person name="Zhang X."/>
            <person name="Wang H."/>
            <person name="Yang Z."/>
            <person name="Liu X."/>
            <person name="Jiang W."/>
            <person name="Mao L."/>
            <person name="Kong X."/>
            <person name="Jiao Y."/>
            <person name="Jia J."/>
        </authorList>
    </citation>
    <scope>NUCLEOTIDE SEQUENCE [LARGE SCALE GENOMIC DNA]</scope>
    <source>
        <strain evidence="5">cv. AL8/78</strain>
    </source>
</reference>
<evidence type="ECO:0000256" key="3">
    <source>
        <dbReference type="ARBA" id="ARBA00022840"/>
    </source>
</evidence>
<reference evidence="5" key="1">
    <citation type="journal article" date="2014" name="Science">
        <title>Ancient hybridizations among the ancestral genomes of bread wheat.</title>
        <authorList>
            <consortium name="International Wheat Genome Sequencing Consortium,"/>
            <person name="Marcussen T."/>
            <person name="Sandve S.R."/>
            <person name="Heier L."/>
            <person name="Spannagl M."/>
            <person name="Pfeifer M."/>
            <person name="Jakobsen K.S."/>
            <person name="Wulff B.B."/>
            <person name="Steuernagel B."/>
            <person name="Mayer K.F."/>
            <person name="Olsen O.A."/>
        </authorList>
    </citation>
    <scope>NUCLEOTIDE SEQUENCE [LARGE SCALE GENOMIC DNA]</scope>
    <source>
        <strain evidence="5">cv. AL8/78</strain>
    </source>
</reference>
<reference evidence="4" key="5">
    <citation type="journal article" date="2021" name="G3 (Bethesda)">
        <title>Aegilops tauschii genome assembly Aet v5.0 features greater sequence contiguity and improved annotation.</title>
        <authorList>
            <person name="Wang L."/>
            <person name="Zhu T."/>
            <person name="Rodriguez J.C."/>
            <person name="Deal K.R."/>
            <person name="Dubcovsky J."/>
            <person name="McGuire P.E."/>
            <person name="Lux T."/>
            <person name="Spannagl M."/>
            <person name="Mayer K.F.X."/>
            <person name="Baldrich P."/>
            <person name="Meyers B.C."/>
            <person name="Huo N."/>
            <person name="Gu Y.Q."/>
            <person name="Zhou H."/>
            <person name="Devos K.M."/>
            <person name="Bennetzen J.L."/>
            <person name="Unver T."/>
            <person name="Budak H."/>
            <person name="Gulick P.J."/>
            <person name="Galiba G."/>
            <person name="Kalapos B."/>
            <person name="Nelson D.R."/>
            <person name="Li P."/>
            <person name="You F.M."/>
            <person name="Luo M.C."/>
            <person name="Dvorak J."/>
        </authorList>
    </citation>
    <scope>NUCLEOTIDE SEQUENCE [LARGE SCALE GENOMIC DNA]</scope>
    <source>
        <strain evidence="4">cv. AL8/78</strain>
    </source>
</reference>
<dbReference type="Gramene" id="AET4Gv20661700.8">
    <property type="protein sequence ID" value="AET4Gv20661700.8"/>
    <property type="gene ID" value="AET4Gv20661700"/>
</dbReference>
<reference evidence="4" key="4">
    <citation type="submission" date="2019-03" db="UniProtKB">
        <authorList>
            <consortium name="EnsemblPlants"/>
        </authorList>
    </citation>
    <scope>IDENTIFICATION</scope>
</reference>
<dbReference type="Gene3D" id="3.30.300.30">
    <property type="match status" value="1"/>
</dbReference>
<keyword evidence="5" id="KW-1185">Reference proteome</keyword>
<dbReference type="Proteomes" id="UP000015105">
    <property type="component" value="Chromosome 4D"/>
</dbReference>
<evidence type="ECO:0000313" key="5">
    <source>
        <dbReference type="Proteomes" id="UP000015105"/>
    </source>
</evidence>
<dbReference type="GO" id="GO:0016405">
    <property type="term" value="F:CoA-ligase activity"/>
    <property type="evidence" value="ECO:0007669"/>
    <property type="project" value="UniProtKB-ARBA"/>
</dbReference>
<dbReference type="PANTHER" id="PTHR24096:SF425">
    <property type="entry name" value="4-COUMARATE--COA LIGASE-LIKE 7"/>
    <property type="match status" value="1"/>
</dbReference>
<sequence length="35" mass="3828">KELIKYNGFQIAPAELEGLLLSHPEILDAVVIPVP</sequence>
<keyword evidence="2" id="KW-0547">Nucleotide-binding</keyword>
<proteinExistence type="predicted"/>
<evidence type="ECO:0000313" key="4">
    <source>
        <dbReference type="EnsemblPlants" id="AET4Gv20661700.8"/>
    </source>
</evidence>
<keyword evidence="3" id="KW-0067">ATP-binding</keyword>
<dbReference type="AlphaFoldDB" id="A0A453ISH3"/>
<evidence type="ECO:0008006" key="6">
    <source>
        <dbReference type="Google" id="ProtNLM"/>
    </source>
</evidence>
<dbReference type="EnsemblPlants" id="AET4Gv20661700.8">
    <property type="protein sequence ID" value="AET4Gv20661700.8"/>
    <property type="gene ID" value="AET4Gv20661700"/>
</dbReference>
<dbReference type="GO" id="GO:0005524">
    <property type="term" value="F:ATP binding"/>
    <property type="evidence" value="ECO:0007669"/>
    <property type="project" value="UniProtKB-KW"/>
</dbReference>